<evidence type="ECO:0000313" key="2">
    <source>
        <dbReference type="Proteomes" id="UP000241868"/>
    </source>
</evidence>
<comment type="caution">
    <text evidence="1">The sequence shown here is derived from an EMBL/GenBank/DDBJ whole genome shotgun (WGS) entry which is preliminary data.</text>
</comment>
<gene>
    <name evidence="1" type="ORF">C7N83_10465</name>
</gene>
<evidence type="ECO:0000313" key="1">
    <source>
        <dbReference type="EMBL" id="PSJ79733.1"/>
    </source>
</evidence>
<dbReference type="EMBL" id="PXYY01000077">
    <property type="protein sequence ID" value="PSJ79733.1"/>
    <property type="molecule type" value="Genomic_DNA"/>
</dbReference>
<dbReference type="AlphaFoldDB" id="A0A2P7TYK5"/>
<proteinExistence type="predicted"/>
<keyword evidence="2" id="KW-1185">Reference proteome</keyword>
<dbReference type="RefSeq" id="WP_106742541.1">
    <property type="nucleotide sequence ID" value="NZ_PXYY01000077.1"/>
</dbReference>
<reference evidence="1 2" key="1">
    <citation type="submission" date="2018-03" db="EMBL/GenBank/DDBJ databases">
        <title>Neisseria weixii sp. nov., isolated from the intestinal contents of Tibetan Plateau pika (Ochotona curzoniae) in Yushu, Qinghai Province, China.</title>
        <authorList>
            <person name="Gui Z."/>
        </authorList>
    </citation>
    <scope>NUCLEOTIDE SEQUENCE [LARGE SCALE GENOMIC DNA]</scope>
    <source>
        <strain evidence="1 2">ATCC 51483</strain>
    </source>
</reference>
<sequence>MYRLTGGFQAEQGKFAGIPYIIGSLFDYGVEGYAGMHDFSGGQIWGFYNDKGNGTRNNGKVADIAAEVITVIAIPVATPFAVSDIFSSDIFQAIFR</sequence>
<dbReference type="OrthoDB" id="5690865at2"/>
<organism evidence="1 2">
    <name type="scientific">Neisseria iguanae</name>
    <dbReference type="NCBI Taxonomy" id="90242"/>
    <lineage>
        <taxon>Bacteria</taxon>
        <taxon>Pseudomonadati</taxon>
        <taxon>Pseudomonadota</taxon>
        <taxon>Betaproteobacteria</taxon>
        <taxon>Neisseriales</taxon>
        <taxon>Neisseriaceae</taxon>
        <taxon>Neisseria</taxon>
    </lineage>
</organism>
<protein>
    <submittedName>
        <fullName evidence="1">Uncharacterized protein</fullName>
    </submittedName>
</protein>
<name>A0A2P7TYK5_9NEIS</name>
<dbReference type="Proteomes" id="UP000241868">
    <property type="component" value="Unassembled WGS sequence"/>
</dbReference>
<accession>A0A2P7TYK5</accession>